<dbReference type="EMBL" id="LT799839">
    <property type="protein sequence ID" value="SLK17114.1"/>
    <property type="molecule type" value="Genomic_DNA"/>
</dbReference>
<evidence type="ECO:0000256" key="4">
    <source>
        <dbReference type="ARBA" id="ARBA00022801"/>
    </source>
</evidence>
<comment type="similarity">
    <text evidence="5">Belongs to the YicC/YloC family.</text>
</comment>
<protein>
    <recommendedName>
        <fullName evidence="11">YicC family protein</fullName>
    </recommendedName>
</protein>
<dbReference type="GO" id="GO:0004521">
    <property type="term" value="F:RNA endonuclease activity"/>
    <property type="evidence" value="ECO:0007669"/>
    <property type="project" value="InterPro"/>
</dbReference>
<evidence type="ECO:0000313" key="10">
    <source>
        <dbReference type="Proteomes" id="UP000190476"/>
    </source>
</evidence>
<dbReference type="InterPro" id="IPR013551">
    <property type="entry name" value="YicC-like_C"/>
</dbReference>
<reference evidence="10" key="1">
    <citation type="submission" date="2017-03" db="EMBL/GenBank/DDBJ databases">
        <authorList>
            <person name="Falquet L."/>
            <person name="Falquet L."/>
        </authorList>
    </citation>
    <scope>NUCLEOTIDE SEQUENCE [LARGE SCALE GENOMIC DNA]</scope>
</reference>
<dbReference type="Pfam" id="PF08340">
    <property type="entry name" value="YicC-like_C"/>
    <property type="match status" value="1"/>
</dbReference>
<dbReference type="AlphaFoldDB" id="A0A1U6J9Z7"/>
<evidence type="ECO:0008006" key="11">
    <source>
        <dbReference type="Google" id="ProtNLM"/>
    </source>
</evidence>
<keyword evidence="2" id="KW-0540">Nuclease</keyword>
<gene>
    <name evidence="9" type="ORF">CCH01_11810</name>
</gene>
<evidence type="ECO:0000256" key="6">
    <source>
        <dbReference type="SAM" id="Coils"/>
    </source>
</evidence>
<proteinExistence type="inferred from homology"/>
<dbReference type="GeneID" id="66301518"/>
<dbReference type="PANTHER" id="PTHR30636">
    <property type="entry name" value="UPF0701 PROTEIN YICC"/>
    <property type="match status" value="1"/>
</dbReference>
<dbReference type="Proteomes" id="UP000190476">
    <property type="component" value="Chromosome I"/>
</dbReference>
<keyword evidence="3" id="KW-0255">Endonuclease</keyword>
<evidence type="ECO:0000259" key="8">
    <source>
        <dbReference type="Pfam" id="PF08340"/>
    </source>
</evidence>
<feature type="domain" description="Endoribonuclease YicC-like C-terminal" evidence="8">
    <location>
        <begin position="174"/>
        <end position="293"/>
    </location>
</feature>
<evidence type="ECO:0000256" key="2">
    <source>
        <dbReference type="ARBA" id="ARBA00022722"/>
    </source>
</evidence>
<evidence type="ECO:0000313" key="9">
    <source>
        <dbReference type="EMBL" id="SLK17114.1"/>
    </source>
</evidence>
<keyword evidence="6" id="KW-0175">Coiled coil</keyword>
<dbReference type="OrthoDB" id="9771229at2"/>
<keyword evidence="4" id="KW-0378">Hydrolase</keyword>
<dbReference type="RefSeq" id="WP_079481310.1">
    <property type="nucleotide sequence ID" value="NZ_CBML010000006.1"/>
</dbReference>
<evidence type="ECO:0000256" key="5">
    <source>
        <dbReference type="ARBA" id="ARBA00035648"/>
    </source>
</evidence>
<evidence type="ECO:0000256" key="3">
    <source>
        <dbReference type="ARBA" id="ARBA00022759"/>
    </source>
</evidence>
<dbReference type="GO" id="GO:0016787">
    <property type="term" value="F:hydrolase activity"/>
    <property type="evidence" value="ECO:0007669"/>
    <property type="project" value="UniProtKB-KW"/>
</dbReference>
<dbReference type="PANTHER" id="PTHR30636:SF3">
    <property type="entry name" value="UPF0701 PROTEIN YICC"/>
    <property type="match status" value="1"/>
</dbReference>
<dbReference type="STRING" id="1351755.CCH01_11810"/>
<evidence type="ECO:0000256" key="1">
    <source>
        <dbReference type="ARBA" id="ARBA00001968"/>
    </source>
</evidence>
<keyword evidence="10" id="KW-1185">Reference proteome</keyword>
<dbReference type="NCBIfam" id="TIGR00255">
    <property type="entry name" value="YicC/YloC family endoribonuclease"/>
    <property type="match status" value="1"/>
</dbReference>
<sequence>MVKSMTSFGRASSEEGSKHLFSIEMKSVNSRYLDINVRMPKSIIALEEEIRKLVSETLSRGKVDIFINQKSYSKGDGVAKVNMKLAESYLNCLKEIENTLGIKNDITISQVARFQDVITIVEEEDSIEEIAETIKPLIKESLLMMEKMRIIEGEKLKEDILNKLQEIESLVKEIEKISETVPKAYKKKLENRLKELTQGFEIDESRIAQEIAIFSDKACVDEEITRLYSHLNQMRKTFEEKGTIGRKLDFIIQEMNREANTIASKSSDMDMTNLVINIKNLIEKIREQGQNIE</sequence>
<feature type="domain" description="Endoribonuclease YicC-like N-terminal" evidence="7">
    <location>
        <begin position="2"/>
        <end position="157"/>
    </location>
</feature>
<dbReference type="InterPro" id="IPR005229">
    <property type="entry name" value="YicC/YloC-like"/>
</dbReference>
<accession>A0A1U6J9Z7</accession>
<name>A0A1U6J9Z7_9CLOT</name>
<evidence type="ECO:0000259" key="7">
    <source>
        <dbReference type="Pfam" id="PF03755"/>
    </source>
</evidence>
<dbReference type="Pfam" id="PF03755">
    <property type="entry name" value="YicC-like_N"/>
    <property type="match status" value="1"/>
</dbReference>
<dbReference type="InterPro" id="IPR013527">
    <property type="entry name" value="YicC-like_N"/>
</dbReference>
<organism evidence="9 10">
    <name type="scientific">Clostridium chauvoei JF4335</name>
    <dbReference type="NCBI Taxonomy" id="1351755"/>
    <lineage>
        <taxon>Bacteria</taxon>
        <taxon>Bacillati</taxon>
        <taxon>Bacillota</taxon>
        <taxon>Clostridia</taxon>
        <taxon>Eubacteriales</taxon>
        <taxon>Clostridiaceae</taxon>
        <taxon>Clostridium</taxon>
    </lineage>
</organism>
<comment type="cofactor">
    <cofactor evidence="1">
        <name>a divalent metal cation</name>
        <dbReference type="ChEBI" id="CHEBI:60240"/>
    </cofactor>
</comment>
<feature type="coiled-coil region" evidence="6">
    <location>
        <begin position="153"/>
        <end position="206"/>
    </location>
</feature>